<dbReference type="Pfam" id="PF00126">
    <property type="entry name" value="HTH_1"/>
    <property type="match status" value="1"/>
</dbReference>
<reference evidence="6 7" key="1">
    <citation type="submission" date="2019-03" db="EMBL/GenBank/DDBJ databases">
        <title>Genomic Encyclopedia of Type Strains, Phase IV (KMG-IV): sequencing the most valuable type-strain genomes for metagenomic binning, comparative biology and taxonomic classification.</title>
        <authorList>
            <person name="Goeker M."/>
        </authorList>
    </citation>
    <scope>NUCLEOTIDE SEQUENCE [LARGE SCALE GENOMIC DNA]</scope>
    <source>
        <strain evidence="6 7">DSM 12121</strain>
    </source>
</reference>
<keyword evidence="7" id="KW-1185">Reference proteome</keyword>
<evidence type="ECO:0000313" key="7">
    <source>
        <dbReference type="Proteomes" id="UP000295129"/>
    </source>
</evidence>
<protein>
    <submittedName>
        <fullName evidence="6">DNA-binding transcriptional LysR family regulator</fullName>
    </submittedName>
</protein>
<organism evidence="6 7">
    <name type="scientific">Azoarcus indigens</name>
    <dbReference type="NCBI Taxonomy" id="29545"/>
    <lineage>
        <taxon>Bacteria</taxon>
        <taxon>Pseudomonadati</taxon>
        <taxon>Pseudomonadota</taxon>
        <taxon>Betaproteobacteria</taxon>
        <taxon>Rhodocyclales</taxon>
        <taxon>Zoogloeaceae</taxon>
        <taxon>Azoarcus</taxon>
    </lineage>
</organism>
<dbReference type="InterPro" id="IPR036390">
    <property type="entry name" value="WH_DNA-bd_sf"/>
</dbReference>
<accession>A0A4R6DZI3</accession>
<dbReference type="GO" id="GO:0003677">
    <property type="term" value="F:DNA binding"/>
    <property type="evidence" value="ECO:0007669"/>
    <property type="project" value="UniProtKB-KW"/>
</dbReference>
<keyword evidence="2" id="KW-0805">Transcription regulation</keyword>
<dbReference type="Gene3D" id="3.40.190.10">
    <property type="entry name" value="Periplasmic binding protein-like II"/>
    <property type="match status" value="2"/>
</dbReference>
<dbReference type="InterPro" id="IPR000847">
    <property type="entry name" value="LysR_HTH_N"/>
</dbReference>
<sequence length="300" mass="33617">MEQFDLNLVRIFTTLYETGSATLAAERLELTQPTVSYRLARLREVFSDPLFVRDQRSLKPTPRAEALYRKFREALATIGEAVEETHRFDPLTARRTFNLAMSDIGSMYFLPPLEAELRRRAPEIALEVRQVPVPEIVEQLAASKIDAALGNLPTLRGHTRSVPLFREHYVCLVGRAHAERLGGRMPLETFRDARHIVVSSSYSGHQLAEDALADQGITRRIALRTPYYSSLPLLIAQSDLVALLPSRVAATFAAQCAVVPLPVPAQLPGFEVKLHWHPRHESNPALNWLFGRIEAVLGAL</sequence>
<evidence type="ECO:0000256" key="4">
    <source>
        <dbReference type="ARBA" id="ARBA00023163"/>
    </source>
</evidence>
<evidence type="ECO:0000259" key="5">
    <source>
        <dbReference type="PROSITE" id="PS50931"/>
    </source>
</evidence>
<dbReference type="PANTHER" id="PTHR30118">
    <property type="entry name" value="HTH-TYPE TRANSCRIPTIONAL REGULATOR LEUO-RELATED"/>
    <property type="match status" value="1"/>
</dbReference>
<dbReference type="PROSITE" id="PS50931">
    <property type="entry name" value="HTH_LYSR"/>
    <property type="match status" value="1"/>
</dbReference>
<evidence type="ECO:0000256" key="3">
    <source>
        <dbReference type="ARBA" id="ARBA00023125"/>
    </source>
</evidence>
<evidence type="ECO:0000256" key="1">
    <source>
        <dbReference type="ARBA" id="ARBA00009437"/>
    </source>
</evidence>
<keyword evidence="3 6" id="KW-0238">DNA-binding</keyword>
<dbReference type="Proteomes" id="UP000295129">
    <property type="component" value="Unassembled WGS sequence"/>
</dbReference>
<dbReference type="InterPro" id="IPR050389">
    <property type="entry name" value="LysR-type_TF"/>
</dbReference>
<dbReference type="PANTHER" id="PTHR30118:SF15">
    <property type="entry name" value="TRANSCRIPTIONAL REGULATORY PROTEIN"/>
    <property type="match status" value="1"/>
</dbReference>
<name>A0A4R6DZI3_9RHOO</name>
<evidence type="ECO:0000313" key="6">
    <source>
        <dbReference type="EMBL" id="TDN50773.1"/>
    </source>
</evidence>
<dbReference type="EMBL" id="SNVV01000008">
    <property type="protein sequence ID" value="TDN50773.1"/>
    <property type="molecule type" value="Genomic_DNA"/>
</dbReference>
<dbReference type="PRINTS" id="PR00039">
    <property type="entry name" value="HTHLYSR"/>
</dbReference>
<comment type="similarity">
    <text evidence="1">Belongs to the LysR transcriptional regulatory family.</text>
</comment>
<dbReference type="SUPFAM" id="SSF46785">
    <property type="entry name" value="Winged helix' DNA-binding domain"/>
    <property type="match status" value="1"/>
</dbReference>
<dbReference type="CDD" id="cd08459">
    <property type="entry name" value="PBP2_DntR_NahR_LinR_like"/>
    <property type="match status" value="1"/>
</dbReference>
<feature type="domain" description="HTH lysR-type" evidence="5">
    <location>
        <begin position="4"/>
        <end position="61"/>
    </location>
</feature>
<gene>
    <name evidence="6" type="ORF">C7389_10816</name>
</gene>
<dbReference type="Gene3D" id="1.10.10.10">
    <property type="entry name" value="Winged helix-like DNA-binding domain superfamily/Winged helix DNA-binding domain"/>
    <property type="match status" value="1"/>
</dbReference>
<dbReference type="Pfam" id="PF03466">
    <property type="entry name" value="LysR_substrate"/>
    <property type="match status" value="1"/>
</dbReference>
<evidence type="ECO:0000256" key="2">
    <source>
        <dbReference type="ARBA" id="ARBA00023015"/>
    </source>
</evidence>
<dbReference type="RefSeq" id="WP_133591126.1">
    <property type="nucleotide sequence ID" value="NZ_SNVV01000008.1"/>
</dbReference>
<keyword evidence="4" id="KW-0804">Transcription</keyword>
<dbReference type="InterPro" id="IPR036388">
    <property type="entry name" value="WH-like_DNA-bd_sf"/>
</dbReference>
<dbReference type="InterPro" id="IPR005119">
    <property type="entry name" value="LysR_subst-bd"/>
</dbReference>
<dbReference type="OrthoDB" id="8583877at2"/>
<proteinExistence type="inferred from homology"/>
<dbReference type="SUPFAM" id="SSF53850">
    <property type="entry name" value="Periplasmic binding protein-like II"/>
    <property type="match status" value="1"/>
</dbReference>
<dbReference type="AlphaFoldDB" id="A0A4R6DZI3"/>
<dbReference type="GO" id="GO:0003700">
    <property type="term" value="F:DNA-binding transcription factor activity"/>
    <property type="evidence" value="ECO:0007669"/>
    <property type="project" value="InterPro"/>
</dbReference>
<comment type="caution">
    <text evidence="6">The sequence shown here is derived from an EMBL/GenBank/DDBJ whole genome shotgun (WGS) entry which is preliminary data.</text>
</comment>